<dbReference type="GO" id="GO:0106274">
    <property type="term" value="F:NAD+-protein-arginine ADP-ribosyltransferase activity"/>
    <property type="evidence" value="ECO:0007669"/>
    <property type="project" value="UniProtKB-EC"/>
</dbReference>
<evidence type="ECO:0000256" key="3">
    <source>
        <dbReference type="ARBA" id="ARBA00022679"/>
    </source>
</evidence>
<dbReference type="PANTHER" id="PTHR24114">
    <property type="entry name" value="LEUCINE RICH REPEAT FAMILY PROTEIN"/>
    <property type="match status" value="1"/>
</dbReference>
<proteinExistence type="inferred from homology"/>
<dbReference type="OrthoDB" id="120976at2759"/>
<dbReference type="GO" id="GO:0016779">
    <property type="term" value="F:nucleotidyltransferase activity"/>
    <property type="evidence" value="ECO:0007669"/>
    <property type="project" value="UniProtKB-KW"/>
</dbReference>
<dbReference type="Pfam" id="PF01129">
    <property type="entry name" value="ART"/>
    <property type="match status" value="1"/>
</dbReference>
<sequence length="691" mass="77295">MASIAINGVASFEANQRFSDIENESRAMLLQPIEDFEDIPLLSLKAAVENLEDIVSKLVQYAAVAKERCIAPGNGLNRDESVSIQLYTMIWRPHFQSLHVQLNNALRAEDRTKLVPYHTYLKLLLTALSKLKSLKTTAWRGIKADLTSQYPIGKAFVWRSFSSCTESLELLQSNKFLGKTGVRTLFRIECETGKAIHGHSYYKNVSEILLLPGTQFQVLNHTNPENDLHIIHLKEIKSIVTPSSRLSSLAIKSMSRSASPSSDTDVTCSRRRKEFNSRCLSSQIVKSDAMTYTTRPYRNKILQELMNTDQKKESIRFPQQPVNMDDMKLISDELISNKWWKIIYMWKAYLEEKHLASLLCAIESNSTILCLSLDWNQLGDDGASLMADLLQSNTTLRSVYLNANRISAIGARELADMLHVNTTLTHLELTSNSIGDSGVIAIARALQENRTLQALNLSQTDMTLDGVQQLANMLELNTTLKVLRIKHNDLGDEGVMIIARALTRNSTLSTLDLSTNNVTHIGANAMAFVLQQDKTALSSLIMNENPIGDIGVASIASALITNTTLTKLKLELVDMTVDSVREIVNMICENNNIIYLALSRNPLGDDVIDLLADAFNDNQSLEHLYLNDINLTDQCVSSLVCILKQNKTLNSIELVKNQLTDEAKVTIEQAAEINQTCSLYFQFTFQGTHYI</sequence>
<keyword evidence="6" id="KW-0521">NADP</keyword>
<comment type="catalytic activity">
    <reaction evidence="5 6">
        <text>L-arginyl-[protein] + NAD(+) = N(omega)-(ADP-D-ribosyl)-L-arginyl-[protein] + nicotinamide + H(+)</text>
        <dbReference type="Rhea" id="RHEA:19149"/>
        <dbReference type="Rhea" id="RHEA-COMP:10532"/>
        <dbReference type="Rhea" id="RHEA-COMP:15087"/>
        <dbReference type="ChEBI" id="CHEBI:15378"/>
        <dbReference type="ChEBI" id="CHEBI:17154"/>
        <dbReference type="ChEBI" id="CHEBI:29965"/>
        <dbReference type="ChEBI" id="CHEBI:57540"/>
        <dbReference type="ChEBI" id="CHEBI:142554"/>
        <dbReference type="EC" id="2.4.2.31"/>
    </reaction>
</comment>
<keyword evidence="6" id="KW-0520">NAD</keyword>
<evidence type="ECO:0000313" key="7">
    <source>
        <dbReference type="EMBL" id="CAF0850973.1"/>
    </source>
</evidence>
<dbReference type="SUPFAM" id="SSF52047">
    <property type="entry name" value="RNI-like"/>
    <property type="match status" value="1"/>
</dbReference>
<evidence type="ECO:0000256" key="1">
    <source>
        <dbReference type="ARBA" id="ARBA00009558"/>
    </source>
</evidence>
<dbReference type="Pfam" id="PF13516">
    <property type="entry name" value="LRR_6"/>
    <property type="match status" value="6"/>
</dbReference>
<dbReference type="InterPro" id="IPR001611">
    <property type="entry name" value="Leu-rich_rpt"/>
</dbReference>
<dbReference type="EMBL" id="CAJNOO010000193">
    <property type="protein sequence ID" value="CAF0850973.1"/>
    <property type="molecule type" value="Genomic_DNA"/>
</dbReference>
<evidence type="ECO:0000256" key="2">
    <source>
        <dbReference type="ARBA" id="ARBA00022676"/>
    </source>
</evidence>
<keyword evidence="2 6" id="KW-0328">Glycosyltransferase</keyword>
<protein>
    <recommendedName>
        <fullName evidence="6">NAD(P)(+)--arginine ADP-ribosyltransferase</fullName>
        <ecNumber evidence="6">2.4.2.31</ecNumber>
    </recommendedName>
    <alternativeName>
        <fullName evidence="6">Mono(ADP-ribosyl)transferase</fullName>
    </alternativeName>
</protein>
<comment type="similarity">
    <text evidence="1 6">Belongs to the Arg-specific ADP-ribosyltransferase family.</text>
</comment>
<evidence type="ECO:0000256" key="5">
    <source>
        <dbReference type="ARBA" id="ARBA00047597"/>
    </source>
</evidence>
<dbReference type="SMART" id="SM00368">
    <property type="entry name" value="LRR_RI"/>
    <property type="match status" value="9"/>
</dbReference>
<dbReference type="PROSITE" id="PS51996">
    <property type="entry name" value="TR_MART"/>
    <property type="match status" value="1"/>
</dbReference>
<dbReference type="Gene3D" id="3.80.10.10">
    <property type="entry name" value="Ribonuclease Inhibitor"/>
    <property type="match status" value="3"/>
</dbReference>
<keyword evidence="4" id="KW-0548">Nucleotidyltransferase</keyword>
<evidence type="ECO:0000256" key="6">
    <source>
        <dbReference type="RuleBase" id="RU361228"/>
    </source>
</evidence>
<comment type="caution">
    <text evidence="7">The sequence shown here is derived from an EMBL/GenBank/DDBJ whole genome shotgun (WGS) entry which is preliminary data.</text>
</comment>
<dbReference type="AlphaFoldDB" id="A0A813VU60"/>
<evidence type="ECO:0000256" key="4">
    <source>
        <dbReference type="ARBA" id="ARBA00022695"/>
    </source>
</evidence>
<dbReference type="SUPFAM" id="SSF56399">
    <property type="entry name" value="ADP-ribosylation"/>
    <property type="match status" value="1"/>
</dbReference>
<keyword evidence="3 6" id="KW-0808">Transferase</keyword>
<dbReference type="Proteomes" id="UP000663882">
    <property type="component" value="Unassembled WGS sequence"/>
</dbReference>
<gene>
    <name evidence="7" type="ORF">RFH988_LOCUS6455</name>
</gene>
<dbReference type="Gene3D" id="3.90.176.10">
    <property type="entry name" value="Toxin ADP-ribosyltransferase, Chain A, domain 1"/>
    <property type="match status" value="1"/>
</dbReference>
<evidence type="ECO:0000313" key="8">
    <source>
        <dbReference type="Proteomes" id="UP000663882"/>
    </source>
</evidence>
<dbReference type="EC" id="2.4.2.31" evidence="6"/>
<dbReference type="InterPro" id="IPR052394">
    <property type="entry name" value="LRR-containing"/>
</dbReference>
<dbReference type="PANTHER" id="PTHR24114:SF2">
    <property type="entry name" value="F-BOX DOMAIN-CONTAINING PROTEIN-RELATED"/>
    <property type="match status" value="1"/>
</dbReference>
<name>A0A813VU60_9BILA</name>
<organism evidence="7 8">
    <name type="scientific">Rotaria sordida</name>
    <dbReference type="NCBI Taxonomy" id="392033"/>
    <lineage>
        <taxon>Eukaryota</taxon>
        <taxon>Metazoa</taxon>
        <taxon>Spiralia</taxon>
        <taxon>Gnathifera</taxon>
        <taxon>Rotifera</taxon>
        <taxon>Eurotatoria</taxon>
        <taxon>Bdelloidea</taxon>
        <taxon>Philodinida</taxon>
        <taxon>Philodinidae</taxon>
        <taxon>Rotaria</taxon>
    </lineage>
</organism>
<dbReference type="InterPro" id="IPR000768">
    <property type="entry name" value="ART"/>
</dbReference>
<reference evidence="7" key="1">
    <citation type="submission" date="2021-02" db="EMBL/GenBank/DDBJ databases">
        <authorList>
            <person name="Nowell W R."/>
        </authorList>
    </citation>
    <scope>NUCLEOTIDE SEQUENCE</scope>
</reference>
<accession>A0A813VU60</accession>
<dbReference type="InterPro" id="IPR032675">
    <property type="entry name" value="LRR_dom_sf"/>
</dbReference>